<proteinExistence type="predicted"/>
<accession>A0A1C7N574</accession>
<dbReference type="OrthoDB" id="2286555at2759"/>
<gene>
    <name evidence="1" type="ORF">A0J61_08144</name>
</gene>
<sequence>MFRVSQQIQEEDSNGGEEETNLEAIEDDTLRQNVQSSFDLGNAFIDRCNEDDKIANSSGEPACIAVTEEISAGQSLHPCSFGNVLPACAIRKIDAIIAIQQSKERVEFSINEWKKNNASTTTAIKQQSRRLRSNLSILYQSKRKLNIQIKDILAIDFVCKYS</sequence>
<dbReference type="EMBL" id="LUGH01000601">
    <property type="protein sequence ID" value="OBZ83809.1"/>
    <property type="molecule type" value="Genomic_DNA"/>
</dbReference>
<dbReference type="InParanoid" id="A0A1C7N574"/>
<reference evidence="1 2" key="1">
    <citation type="submission" date="2016-03" db="EMBL/GenBank/DDBJ databases">
        <title>Choanephora cucurbitarum.</title>
        <authorList>
            <person name="Min B."/>
            <person name="Park H."/>
            <person name="Park J.-H."/>
            <person name="Shin H.-D."/>
            <person name="Choi I.-G."/>
        </authorList>
    </citation>
    <scope>NUCLEOTIDE SEQUENCE [LARGE SCALE GENOMIC DNA]</scope>
    <source>
        <strain evidence="1 2">KUS-F28377</strain>
    </source>
</reference>
<protein>
    <submittedName>
        <fullName evidence="1">Uncharacterized protein</fullName>
    </submittedName>
</protein>
<dbReference type="Proteomes" id="UP000093000">
    <property type="component" value="Unassembled WGS sequence"/>
</dbReference>
<comment type="caution">
    <text evidence="1">The sequence shown here is derived from an EMBL/GenBank/DDBJ whole genome shotgun (WGS) entry which is preliminary data.</text>
</comment>
<evidence type="ECO:0000313" key="1">
    <source>
        <dbReference type="EMBL" id="OBZ83809.1"/>
    </source>
</evidence>
<keyword evidence="2" id="KW-1185">Reference proteome</keyword>
<organism evidence="1 2">
    <name type="scientific">Choanephora cucurbitarum</name>
    <dbReference type="NCBI Taxonomy" id="101091"/>
    <lineage>
        <taxon>Eukaryota</taxon>
        <taxon>Fungi</taxon>
        <taxon>Fungi incertae sedis</taxon>
        <taxon>Mucoromycota</taxon>
        <taxon>Mucoromycotina</taxon>
        <taxon>Mucoromycetes</taxon>
        <taxon>Mucorales</taxon>
        <taxon>Mucorineae</taxon>
        <taxon>Choanephoraceae</taxon>
        <taxon>Choanephoroideae</taxon>
        <taxon>Choanephora</taxon>
    </lineage>
</organism>
<evidence type="ECO:0000313" key="2">
    <source>
        <dbReference type="Proteomes" id="UP000093000"/>
    </source>
</evidence>
<dbReference type="AlphaFoldDB" id="A0A1C7N574"/>
<name>A0A1C7N574_9FUNG</name>